<dbReference type="InterPro" id="IPR022134">
    <property type="entry name" value="DUF3667"/>
</dbReference>
<organism evidence="2 3">
    <name type="scientific">Lysobacter brunescens</name>
    <dbReference type="NCBI Taxonomy" id="262323"/>
    <lineage>
        <taxon>Bacteria</taxon>
        <taxon>Pseudomonadati</taxon>
        <taxon>Pseudomonadota</taxon>
        <taxon>Gammaproteobacteria</taxon>
        <taxon>Lysobacterales</taxon>
        <taxon>Lysobacteraceae</taxon>
        <taxon>Lysobacter</taxon>
    </lineage>
</organism>
<protein>
    <submittedName>
        <fullName evidence="2">DUF3667 domain-containing protein</fullName>
    </submittedName>
</protein>
<comment type="caution">
    <text evidence="2">The sequence shown here is derived from an EMBL/GenBank/DDBJ whole genome shotgun (WGS) entry which is preliminary data.</text>
</comment>
<dbReference type="Pfam" id="PF12412">
    <property type="entry name" value="DUF3667"/>
    <property type="match status" value="1"/>
</dbReference>
<keyword evidence="1" id="KW-1133">Transmembrane helix</keyword>
<dbReference type="Proteomes" id="UP001597110">
    <property type="component" value="Unassembled WGS sequence"/>
</dbReference>
<name>A0ABW2Y7J7_9GAMM</name>
<evidence type="ECO:0000256" key="1">
    <source>
        <dbReference type="SAM" id="Phobius"/>
    </source>
</evidence>
<accession>A0ABW2Y7J7</accession>
<keyword evidence="1" id="KW-0472">Membrane</keyword>
<proteinExistence type="predicted"/>
<keyword evidence="3" id="KW-1185">Reference proteome</keyword>
<feature type="transmembrane region" description="Helical" evidence="1">
    <location>
        <begin position="289"/>
        <end position="313"/>
    </location>
</feature>
<gene>
    <name evidence="2" type="ORF">ACFQ0E_02860</name>
</gene>
<evidence type="ECO:0000313" key="2">
    <source>
        <dbReference type="EMBL" id="MFD0724532.1"/>
    </source>
</evidence>
<dbReference type="EMBL" id="JBHTIF010000001">
    <property type="protein sequence ID" value="MFD0724532.1"/>
    <property type="molecule type" value="Genomic_DNA"/>
</dbReference>
<feature type="transmembrane region" description="Helical" evidence="1">
    <location>
        <begin position="254"/>
        <end position="277"/>
    </location>
</feature>
<feature type="transmembrane region" description="Helical" evidence="1">
    <location>
        <begin position="364"/>
        <end position="383"/>
    </location>
</feature>
<evidence type="ECO:0000313" key="3">
    <source>
        <dbReference type="Proteomes" id="UP001597110"/>
    </source>
</evidence>
<reference evidence="3" key="1">
    <citation type="journal article" date="2019" name="Int. J. Syst. Evol. Microbiol.">
        <title>The Global Catalogue of Microorganisms (GCM) 10K type strain sequencing project: providing services to taxonomists for standard genome sequencing and annotation.</title>
        <authorList>
            <consortium name="The Broad Institute Genomics Platform"/>
            <consortium name="The Broad Institute Genome Sequencing Center for Infectious Disease"/>
            <person name="Wu L."/>
            <person name="Ma J."/>
        </authorList>
    </citation>
    <scope>NUCLEOTIDE SEQUENCE [LARGE SCALE GENOMIC DNA]</scope>
    <source>
        <strain evidence="3">CCUG 55585</strain>
    </source>
</reference>
<keyword evidence="1" id="KW-0812">Transmembrane</keyword>
<dbReference type="RefSeq" id="WP_386822186.1">
    <property type="nucleotide sequence ID" value="NZ_JBHTIF010000001.1"/>
</dbReference>
<feature type="transmembrane region" description="Helical" evidence="1">
    <location>
        <begin position="319"/>
        <end position="343"/>
    </location>
</feature>
<sequence length="385" mass="42215">MNDHHASRCDNCETPLVGAYCHICGQHAHNPLRSFKHAVEDVFESFWHLDGRIFRTLRDLLVPGRVAKNYLDGRRVAYVPPLRLFVILSLLTFFIGKLTIHVDPVPMHAANPDGTLQTSDIEVGETGIRSAATVDAVLKARASAFESLGELRDNPFGQAMLSMLGPNTEQSLHETTRKRLIELKATPEQLRAAGYDADKPWAPAADSPITSAADTAFTPAPGEGWFTRWLKQRGERMRQNANAIRKDPDMLIKLILGAVPGALLMLMPVFALFLKLLYIRSGRGFLEHLVVAMYSHIALLCMLLVNFVALGLGTLVGGTAMAVATNAFAVVLFGFVAPAYLLWMQKRVYAQGWIKTLAKYAILGSVYTVLLGCALIYAVLAGISS</sequence>